<evidence type="ECO:0000256" key="8">
    <source>
        <dbReference type="ARBA" id="ARBA00023004"/>
    </source>
</evidence>
<evidence type="ECO:0000256" key="13">
    <source>
        <dbReference type="SAM" id="Phobius"/>
    </source>
</evidence>
<feature type="transmembrane region" description="Helical" evidence="13">
    <location>
        <begin position="295"/>
        <end position="312"/>
    </location>
</feature>
<feature type="transmembrane region" description="Helical" evidence="13">
    <location>
        <begin position="116"/>
        <end position="133"/>
    </location>
</feature>
<dbReference type="Pfam" id="PF01032">
    <property type="entry name" value="FecCD"/>
    <property type="match status" value="1"/>
</dbReference>
<dbReference type="GO" id="GO:0022857">
    <property type="term" value="F:transmembrane transporter activity"/>
    <property type="evidence" value="ECO:0007669"/>
    <property type="project" value="InterPro"/>
</dbReference>
<dbReference type="Proteomes" id="UP000031620">
    <property type="component" value="Chromosome"/>
</dbReference>
<evidence type="ECO:0000256" key="11">
    <source>
        <dbReference type="ARBA" id="ARBA00031149"/>
    </source>
</evidence>
<comment type="function">
    <text evidence="10">Part of the binding-protein-dependent transport system for heme-iron. Responsible for the translocation of the substrate across the membrane.</text>
</comment>
<feature type="transmembrane region" description="Helical" evidence="13">
    <location>
        <begin position="225"/>
        <end position="253"/>
    </location>
</feature>
<dbReference type="Gene3D" id="1.10.3470.10">
    <property type="entry name" value="ABC transporter involved in vitamin B12 uptake, BtuC"/>
    <property type="match status" value="1"/>
</dbReference>
<feature type="transmembrane region" description="Helical" evidence="13">
    <location>
        <begin position="89"/>
        <end position="110"/>
    </location>
</feature>
<gene>
    <name evidence="14" type="ORF">LOOC260_117500</name>
</gene>
<keyword evidence="7 13" id="KW-1133">Transmembrane helix</keyword>
<dbReference type="PANTHER" id="PTHR30472:SF21">
    <property type="entry name" value="HEME-IRON TRANSPORT SYSTEM PERMEASE PROTEIN ISDF-RELATED"/>
    <property type="match status" value="1"/>
</dbReference>
<evidence type="ECO:0000313" key="15">
    <source>
        <dbReference type="Proteomes" id="UP000031620"/>
    </source>
</evidence>
<evidence type="ECO:0000256" key="6">
    <source>
        <dbReference type="ARBA" id="ARBA00022692"/>
    </source>
</evidence>
<keyword evidence="6 13" id="KW-0812">Transmembrane</keyword>
<dbReference type="KEGG" id="lho:LOOC260_117500"/>
<keyword evidence="9 13" id="KW-0472">Membrane</keyword>
<dbReference type="EMBL" id="AP014680">
    <property type="protein sequence ID" value="BAP86256.1"/>
    <property type="molecule type" value="Genomic_DNA"/>
</dbReference>
<accession>A0A0A1H0N2</accession>
<feature type="transmembrane region" description="Helical" evidence="13">
    <location>
        <begin position="57"/>
        <end position="77"/>
    </location>
</feature>
<evidence type="ECO:0000256" key="12">
    <source>
        <dbReference type="ARBA" id="ARBA00031465"/>
    </source>
</evidence>
<dbReference type="SUPFAM" id="SSF81345">
    <property type="entry name" value="ABC transporter involved in vitamin B12 uptake, BtuC"/>
    <property type="match status" value="1"/>
</dbReference>
<evidence type="ECO:0000256" key="4">
    <source>
        <dbReference type="ARBA" id="ARBA00022448"/>
    </source>
</evidence>
<evidence type="ECO:0000256" key="3">
    <source>
        <dbReference type="ARBA" id="ARBA00018524"/>
    </source>
</evidence>
<evidence type="ECO:0000313" key="14">
    <source>
        <dbReference type="EMBL" id="BAP86256.1"/>
    </source>
</evidence>
<protein>
    <recommendedName>
        <fullName evidence="3">Probable heme-iron transport system permease protein IsdF</fullName>
    </recommendedName>
    <alternativeName>
        <fullName evidence="12">Iron-regulated surface determinant protein F</fullName>
    </alternativeName>
    <alternativeName>
        <fullName evidence="11">Staphylococcal iron-regulated protein G</fullName>
    </alternativeName>
</protein>
<keyword evidence="5" id="KW-1003">Cell membrane</keyword>
<comment type="similarity">
    <text evidence="2">Belongs to the binding-protein-dependent transport system permease family. FecCD subfamily.</text>
</comment>
<organism evidence="14 15">
    <name type="scientific">Paucilactobacillus hokkaidonensis JCM 18461</name>
    <dbReference type="NCBI Taxonomy" id="1291742"/>
    <lineage>
        <taxon>Bacteria</taxon>
        <taxon>Bacillati</taxon>
        <taxon>Bacillota</taxon>
        <taxon>Bacilli</taxon>
        <taxon>Lactobacillales</taxon>
        <taxon>Lactobacillaceae</taxon>
        <taxon>Paucilactobacillus</taxon>
    </lineage>
</organism>
<dbReference type="CDD" id="cd06550">
    <property type="entry name" value="TM_ABC_iron-siderophores_like"/>
    <property type="match status" value="1"/>
</dbReference>
<evidence type="ECO:0000256" key="2">
    <source>
        <dbReference type="ARBA" id="ARBA00007935"/>
    </source>
</evidence>
<evidence type="ECO:0000256" key="7">
    <source>
        <dbReference type="ARBA" id="ARBA00022989"/>
    </source>
</evidence>
<dbReference type="PANTHER" id="PTHR30472">
    <property type="entry name" value="FERRIC ENTEROBACTIN TRANSPORT SYSTEM PERMEASE PROTEIN"/>
    <property type="match status" value="1"/>
</dbReference>
<evidence type="ECO:0000256" key="9">
    <source>
        <dbReference type="ARBA" id="ARBA00023136"/>
    </source>
</evidence>
<reference evidence="14 15" key="1">
    <citation type="submission" date="2014-11" db="EMBL/GenBank/DDBJ databases">
        <title>Complete genome sequence and analysis of Lactobacillus hokkaidonensis LOOC260T.</title>
        <authorList>
            <person name="Tanizawa Y."/>
            <person name="Tohno M."/>
            <person name="Kaminuma E."/>
            <person name="Nakamura Y."/>
            <person name="Arita M."/>
        </authorList>
    </citation>
    <scope>NUCLEOTIDE SEQUENCE [LARGE SCALE GENOMIC DNA]</scope>
    <source>
        <strain evidence="14 15">LOOC260</strain>
    </source>
</reference>
<dbReference type="HOGENOM" id="CLU_013016_1_1_9"/>
<dbReference type="STRING" id="1291742.LOOC260_117500"/>
<keyword evidence="4" id="KW-0813">Transport</keyword>
<dbReference type="InterPro" id="IPR000522">
    <property type="entry name" value="ABC_transptr_permease_BtuC"/>
</dbReference>
<evidence type="ECO:0000256" key="1">
    <source>
        <dbReference type="ARBA" id="ARBA00004651"/>
    </source>
</evidence>
<dbReference type="RefSeq" id="WP_041094318.1">
    <property type="nucleotide sequence ID" value="NZ_AP014680.1"/>
</dbReference>
<dbReference type="AlphaFoldDB" id="A0A0A1H0N2"/>
<feature type="transmembrane region" description="Helical" evidence="13">
    <location>
        <begin position="7"/>
        <end position="28"/>
    </location>
</feature>
<keyword evidence="8" id="KW-0408">Iron</keyword>
<dbReference type="InterPro" id="IPR037294">
    <property type="entry name" value="ABC_BtuC-like"/>
</dbReference>
<feature type="transmembrane region" description="Helical" evidence="13">
    <location>
        <begin position="265"/>
        <end position="283"/>
    </location>
</feature>
<dbReference type="GO" id="GO:0033214">
    <property type="term" value="P:siderophore-iron import into cell"/>
    <property type="evidence" value="ECO:0007669"/>
    <property type="project" value="TreeGrafter"/>
</dbReference>
<evidence type="ECO:0000256" key="5">
    <source>
        <dbReference type="ARBA" id="ARBA00022475"/>
    </source>
</evidence>
<proteinExistence type="inferred from homology"/>
<evidence type="ECO:0000256" key="10">
    <source>
        <dbReference type="ARBA" id="ARBA00025320"/>
    </source>
</evidence>
<feature type="transmembrane region" description="Helical" evidence="13">
    <location>
        <begin position="140"/>
        <end position="160"/>
    </location>
</feature>
<sequence>MNKHPILAYITTGLLLIITIIIALFVGASGFSMSTGLHALVTGHPATVLNTMLTIRLPRIVAALISGALLSVAGAFFQSALRNPIADPSILGISAGADLLMLLGGILFPAFFFTKLIFALIGGLIAFGILIIFQTKVNPYRLVLIGIAINAVLVSLKQIFTPTTGSSTSVSLSTITWSTTTILLVLGIIGLMIALIVAPLTNYLKIGDQQLKALGLAVNKVKTGLLLLGVYLTCFVTANVGVLPFLGIIVPHLSRSLVGNDYRQVIPFATIAGALLMLIADTIGRTVVIPSEIPAAALLTIIGGPYLIYILTQKGVQHEN</sequence>
<name>A0A0A1H0N2_9LACO</name>
<dbReference type="GO" id="GO:0005886">
    <property type="term" value="C:plasma membrane"/>
    <property type="evidence" value="ECO:0007669"/>
    <property type="project" value="UniProtKB-SubCell"/>
</dbReference>
<comment type="subcellular location">
    <subcellularLocation>
        <location evidence="1">Cell membrane</location>
        <topology evidence="1">Multi-pass membrane protein</topology>
    </subcellularLocation>
</comment>
<feature type="transmembrane region" description="Helical" evidence="13">
    <location>
        <begin position="180"/>
        <end position="204"/>
    </location>
</feature>